<dbReference type="GO" id="GO:0005829">
    <property type="term" value="C:cytosol"/>
    <property type="evidence" value="ECO:0007669"/>
    <property type="project" value="TreeGrafter"/>
</dbReference>
<evidence type="ECO:0000256" key="2">
    <source>
        <dbReference type="ARBA" id="ARBA00004496"/>
    </source>
</evidence>
<protein>
    <recommendedName>
        <fullName evidence="5">Cilia- and flagella-associated protein 418</fullName>
    </recommendedName>
</protein>
<sequence>MADLDDLLNELTAELDDDPDPRSPVRPLPSNIPSRFAPKEQIPVSALQKKCSPVFLSGSMTAVGLGSHSSPRSCDKLICLACDCRVVSFDNYQWTDDVDYLFLRNNYPDYSRLQCHLRPRRGSRAYACQCQHQ</sequence>
<name>A0A553NBL8_TIGCA</name>
<dbReference type="AlphaFoldDB" id="A0A553NBL8"/>
<dbReference type="PANTHER" id="PTHR33958">
    <property type="entry name" value="PROTEIN C8ORF37"/>
    <property type="match status" value="1"/>
</dbReference>
<proteinExistence type="predicted"/>
<dbReference type="GO" id="GO:0001917">
    <property type="term" value="C:photoreceptor inner segment"/>
    <property type="evidence" value="ECO:0007669"/>
    <property type="project" value="UniProtKB-SubCell"/>
</dbReference>
<dbReference type="Proteomes" id="UP000318571">
    <property type="component" value="Chromosome 10"/>
</dbReference>
<comment type="caution">
    <text evidence="7">The sequence shown here is derived from an EMBL/GenBank/DDBJ whole genome shotgun (WGS) entry which is preliminary data.</text>
</comment>
<dbReference type="Pfam" id="PF14996">
    <property type="entry name" value="RMP"/>
    <property type="match status" value="1"/>
</dbReference>
<evidence type="ECO:0000313" key="7">
    <source>
        <dbReference type="EMBL" id="TRY62844.1"/>
    </source>
</evidence>
<keyword evidence="3" id="KW-0963">Cytoplasm</keyword>
<keyword evidence="8" id="KW-1185">Reference proteome</keyword>
<feature type="region of interest" description="Disordered" evidence="6">
    <location>
        <begin position="1"/>
        <end position="34"/>
    </location>
</feature>
<dbReference type="PANTHER" id="PTHR33958:SF1">
    <property type="entry name" value="CILIA- AND FLAGELLA-ASSOCIATED PROTEIN 418"/>
    <property type="match status" value="1"/>
</dbReference>
<evidence type="ECO:0000256" key="4">
    <source>
        <dbReference type="ARBA" id="ARBA00024819"/>
    </source>
</evidence>
<evidence type="ECO:0000313" key="8">
    <source>
        <dbReference type="Proteomes" id="UP000318571"/>
    </source>
</evidence>
<accession>A0A553NBL8</accession>
<organism evidence="7 8">
    <name type="scientific">Tigriopus californicus</name>
    <name type="common">Marine copepod</name>
    <dbReference type="NCBI Taxonomy" id="6832"/>
    <lineage>
        <taxon>Eukaryota</taxon>
        <taxon>Metazoa</taxon>
        <taxon>Ecdysozoa</taxon>
        <taxon>Arthropoda</taxon>
        <taxon>Crustacea</taxon>
        <taxon>Multicrustacea</taxon>
        <taxon>Hexanauplia</taxon>
        <taxon>Copepoda</taxon>
        <taxon>Harpacticoida</taxon>
        <taxon>Harpacticidae</taxon>
        <taxon>Tigriopus</taxon>
    </lineage>
</organism>
<feature type="compositionally biased region" description="Acidic residues" evidence="6">
    <location>
        <begin position="1"/>
        <end position="19"/>
    </location>
</feature>
<evidence type="ECO:0000256" key="3">
    <source>
        <dbReference type="ARBA" id="ARBA00022490"/>
    </source>
</evidence>
<dbReference type="EMBL" id="VCGU01000458">
    <property type="protein sequence ID" value="TRY62844.1"/>
    <property type="molecule type" value="Genomic_DNA"/>
</dbReference>
<dbReference type="STRING" id="6832.A0A553NBL8"/>
<gene>
    <name evidence="7" type="ORF">TCAL_03622</name>
</gene>
<dbReference type="OMA" id="DADTHNE"/>
<evidence type="ECO:0000256" key="1">
    <source>
        <dbReference type="ARBA" id="ARBA00004437"/>
    </source>
</evidence>
<reference evidence="7 8" key="1">
    <citation type="journal article" date="2018" name="Nat. Ecol. Evol.">
        <title>Genomic signatures of mitonuclear coevolution across populations of Tigriopus californicus.</title>
        <authorList>
            <person name="Barreto F.S."/>
            <person name="Watson E.T."/>
            <person name="Lima T.G."/>
            <person name="Willett C.S."/>
            <person name="Edmands S."/>
            <person name="Li W."/>
            <person name="Burton R.S."/>
        </authorList>
    </citation>
    <scope>NUCLEOTIDE SEQUENCE [LARGE SCALE GENOMIC DNA]</scope>
    <source>
        <strain evidence="7 8">San Diego</strain>
    </source>
</reference>
<evidence type="ECO:0000256" key="6">
    <source>
        <dbReference type="SAM" id="MobiDB-lite"/>
    </source>
</evidence>
<evidence type="ECO:0000256" key="5">
    <source>
        <dbReference type="ARBA" id="ARBA00026215"/>
    </source>
</evidence>
<dbReference type="InterPro" id="IPR029239">
    <property type="entry name" value="CFAP418"/>
</dbReference>
<comment type="subcellular location">
    <subcellularLocation>
        <location evidence="2">Cytoplasm</location>
    </subcellularLocation>
    <subcellularLocation>
        <location evidence="1">Photoreceptor inner segment</location>
    </subcellularLocation>
</comment>
<comment type="function">
    <text evidence="4">May be involved in photoreceptor outer segment disk morphogenesis.</text>
</comment>
<feature type="non-terminal residue" evidence="7">
    <location>
        <position position="133"/>
    </location>
</feature>